<evidence type="ECO:0000256" key="2">
    <source>
        <dbReference type="ARBA" id="ARBA00004496"/>
    </source>
</evidence>
<dbReference type="GO" id="GO:0005049">
    <property type="term" value="F:nuclear export signal receptor activity"/>
    <property type="evidence" value="ECO:0007669"/>
    <property type="project" value="InterPro"/>
</dbReference>
<sequence length="282" mass="31489">MNCTFGMMIIGTLHECVRDLFIEHRETTEQLVVAVMGVSDLCLSKELACADNVLASVHATSFRTLALFSEWIITYGNKATSSNEAAISAASVEGLLMQITRLLVHTLARQGMPTAVYSGAIEMLRRMTARIRPLHLLTWGDMSALVQNLHVIEEYLPKQDRHQGQGSANRENLTSALYIAVTYAYLQPYANLPESGQNYTERAAKYRTAMGPWLDRYNQLHTYVNTHSDASAEETMRLQLTTAADIIYGIKDLPKKSKEMFHAGFEPVLLTALEQCAKARTI</sequence>
<dbReference type="InterPro" id="IPR040016">
    <property type="entry name" value="XPO6"/>
</dbReference>
<dbReference type="EMBL" id="KQ243334">
    <property type="protein sequence ID" value="KNC75955.1"/>
    <property type="molecule type" value="Genomic_DNA"/>
</dbReference>
<organism evidence="8 9">
    <name type="scientific">Sphaeroforma arctica JP610</name>
    <dbReference type="NCBI Taxonomy" id="667725"/>
    <lineage>
        <taxon>Eukaryota</taxon>
        <taxon>Ichthyosporea</taxon>
        <taxon>Ichthyophonida</taxon>
        <taxon>Sphaeroforma</taxon>
    </lineage>
</organism>
<proteinExistence type="inferred from homology"/>
<dbReference type="GO" id="GO:0006611">
    <property type="term" value="P:protein export from nucleus"/>
    <property type="evidence" value="ECO:0007669"/>
    <property type="project" value="InterPro"/>
</dbReference>
<accession>A0A0L0FGR9</accession>
<comment type="subcellular location">
    <subcellularLocation>
        <location evidence="2">Cytoplasm</location>
    </subcellularLocation>
    <subcellularLocation>
        <location evidence="1">Nucleus</location>
    </subcellularLocation>
</comment>
<evidence type="ECO:0000313" key="8">
    <source>
        <dbReference type="EMBL" id="KNC75955.1"/>
    </source>
</evidence>
<keyword evidence="5" id="KW-0963">Cytoplasm</keyword>
<comment type="similarity">
    <text evidence="3">Belongs to the exportin family.</text>
</comment>
<gene>
    <name evidence="8" type="ORF">SARC_11527</name>
</gene>
<evidence type="ECO:0000313" key="9">
    <source>
        <dbReference type="Proteomes" id="UP000054560"/>
    </source>
</evidence>
<dbReference type="PANTHER" id="PTHR21452:SF4">
    <property type="entry name" value="EXPORTIN-6"/>
    <property type="match status" value="1"/>
</dbReference>
<keyword evidence="4" id="KW-0813">Transport</keyword>
<dbReference type="GO" id="GO:0005634">
    <property type="term" value="C:nucleus"/>
    <property type="evidence" value="ECO:0007669"/>
    <property type="project" value="UniProtKB-SubCell"/>
</dbReference>
<dbReference type="AlphaFoldDB" id="A0A0L0FGR9"/>
<evidence type="ECO:0000256" key="4">
    <source>
        <dbReference type="ARBA" id="ARBA00022448"/>
    </source>
</evidence>
<dbReference type="GO" id="GO:0005737">
    <property type="term" value="C:cytoplasm"/>
    <property type="evidence" value="ECO:0007669"/>
    <property type="project" value="UniProtKB-SubCell"/>
</dbReference>
<evidence type="ECO:0000256" key="7">
    <source>
        <dbReference type="ARBA" id="ARBA00023242"/>
    </source>
</evidence>
<evidence type="ECO:0000256" key="5">
    <source>
        <dbReference type="ARBA" id="ARBA00022490"/>
    </source>
</evidence>
<name>A0A0L0FGR9_9EUKA</name>
<dbReference type="Proteomes" id="UP000054560">
    <property type="component" value="Unassembled WGS sequence"/>
</dbReference>
<evidence type="ECO:0000256" key="6">
    <source>
        <dbReference type="ARBA" id="ARBA00022927"/>
    </source>
</evidence>
<evidence type="ECO:0000256" key="1">
    <source>
        <dbReference type="ARBA" id="ARBA00004123"/>
    </source>
</evidence>
<keyword evidence="9" id="KW-1185">Reference proteome</keyword>
<evidence type="ECO:0000256" key="3">
    <source>
        <dbReference type="ARBA" id="ARBA00009466"/>
    </source>
</evidence>
<dbReference type="PANTHER" id="PTHR21452">
    <property type="entry name" value="EXPORTIN-6"/>
    <property type="match status" value="1"/>
</dbReference>
<dbReference type="RefSeq" id="XP_014149857.1">
    <property type="nucleotide sequence ID" value="XM_014294382.1"/>
</dbReference>
<reference evidence="8 9" key="1">
    <citation type="submission" date="2011-02" db="EMBL/GenBank/DDBJ databases">
        <title>The Genome Sequence of Sphaeroforma arctica JP610.</title>
        <authorList>
            <consortium name="The Broad Institute Genome Sequencing Platform"/>
            <person name="Russ C."/>
            <person name="Cuomo C."/>
            <person name="Young S.K."/>
            <person name="Zeng Q."/>
            <person name="Gargeya S."/>
            <person name="Alvarado L."/>
            <person name="Berlin A."/>
            <person name="Chapman S.B."/>
            <person name="Chen Z."/>
            <person name="Freedman E."/>
            <person name="Gellesch M."/>
            <person name="Goldberg J."/>
            <person name="Griggs A."/>
            <person name="Gujja S."/>
            <person name="Heilman E."/>
            <person name="Heiman D."/>
            <person name="Howarth C."/>
            <person name="Mehta T."/>
            <person name="Neiman D."/>
            <person name="Pearson M."/>
            <person name="Roberts A."/>
            <person name="Saif S."/>
            <person name="Shea T."/>
            <person name="Shenoy N."/>
            <person name="Sisk P."/>
            <person name="Stolte C."/>
            <person name="Sykes S."/>
            <person name="White J."/>
            <person name="Yandava C."/>
            <person name="Burger G."/>
            <person name="Gray M.W."/>
            <person name="Holland P.W.H."/>
            <person name="King N."/>
            <person name="Lang F.B.F."/>
            <person name="Roger A.J."/>
            <person name="Ruiz-Trillo I."/>
            <person name="Haas B."/>
            <person name="Nusbaum C."/>
            <person name="Birren B."/>
        </authorList>
    </citation>
    <scope>NUCLEOTIDE SEQUENCE [LARGE SCALE GENOMIC DNA]</scope>
    <source>
        <strain evidence="8 9">JP610</strain>
    </source>
</reference>
<keyword evidence="7" id="KW-0539">Nucleus</keyword>
<keyword evidence="6" id="KW-0653">Protein transport</keyword>
<protein>
    <submittedName>
        <fullName evidence="8">Uncharacterized protein</fullName>
    </submittedName>
</protein>
<dbReference type="GeneID" id="25912031"/>